<sequence>MISVLGYLLVFIAGLITCDLIRIAQERRGIRHMARAIIGLADPAEAALRQWSADPHNMCDRPGCPRCWGGWGRS</sequence>
<protein>
    <submittedName>
        <fullName evidence="2">Uncharacterized protein</fullName>
    </submittedName>
</protein>
<accession>A0A7W5YT74</accession>
<keyword evidence="1" id="KW-0472">Membrane</keyword>
<evidence type="ECO:0000256" key="1">
    <source>
        <dbReference type="SAM" id="Phobius"/>
    </source>
</evidence>
<dbReference type="RefSeq" id="WP_183654238.1">
    <property type="nucleotide sequence ID" value="NZ_JACIBV010000001.1"/>
</dbReference>
<keyword evidence="3" id="KW-1185">Reference proteome</keyword>
<evidence type="ECO:0000313" key="3">
    <source>
        <dbReference type="Proteomes" id="UP000579945"/>
    </source>
</evidence>
<comment type="caution">
    <text evidence="2">The sequence shown here is derived from an EMBL/GenBank/DDBJ whole genome shotgun (WGS) entry which is preliminary data.</text>
</comment>
<dbReference type="EMBL" id="JACIBV010000001">
    <property type="protein sequence ID" value="MBB3730074.1"/>
    <property type="molecule type" value="Genomic_DNA"/>
</dbReference>
<organism evidence="2 3">
    <name type="scientific">Nonomuraea dietziae</name>
    <dbReference type="NCBI Taxonomy" id="65515"/>
    <lineage>
        <taxon>Bacteria</taxon>
        <taxon>Bacillati</taxon>
        <taxon>Actinomycetota</taxon>
        <taxon>Actinomycetes</taxon>
        <taxon>Streptosporangiales</taxon>
        <taxon>Streptosporangiaceae</taxon>
        <taxon>Nonomuraea</taxon>
    </lineage>
</organism>
<name>A0A7W5YT74_9ACTN</name>
<evidence type="ECO:0000313" key="2">
    <source>
        <dbReference type="EMBL" id="MBB3730074.1"/>
    </source>
</evidence>
<dbReference type="AlphaFoldDB" id="A0A7W5YT74"/>
<dbReference type="Proteomes" id="UP000579945">
    <property type="component" value="Unassembled WGS sequence"/>
</dbReference>
<keyword evidence="1" id="KW-1133">Transmembrane helix</keyword>
<proteinExistence type="predicted"/>
<keyword evidence="1" id="KW-0812">Transmembrane</keyword>
<feature type="transmembrane region" description="Helical" evidence="1">
    <location>
        <begin position="6"/>
        <end position="24"/>
    </location>
</feature>
<reference evidence="2 3" key="1">
    <citation type="submission" date="2020-08" db="EMBL/GenBank/DDBJ databases">
        <title>Sequencing the genomes of 1000 actinobacteria strains.</title>
        <authorList>
            <person name="Klenk H.-P."/>
        </authorList>
    </citation>
    <scope>NUCLEOTIDE SEQUENCE [LARGE SCALE GENOMIC DNA]</scope>
    <source>
        <strain evidence="2 3">DSM 44320</strain>
    </source>
</reference>
<dbReference type="GeneID" id="95392238"/>
<gene>
    <name evidence="2" type="ORF">FHR33_005934</name>
</gene>